<dbReference type="OrthoDB" id="21003at2"/>
<keyword evidence="1" id="KW-0406">Ion transport</keyword>
<dbReference type="GO" id="GO:1902600">
    <property type="term" value="P:proton transmembrane transport"/>
    <property type="evidence" value="ECO:0007669"/>
    <property type="project" value="UniProtKB-KW"/>
</dbReference>
<keyword evidence="1" id="KW-0375">Hydrogen ion transport</keyword>
<dbReference type="EMBL" id="CP014639">
    <property type="protein sequence ID" value="ANH78870.1"/>
    <property type="molecule type" value="Genomic_DNA"/>
</dbReference>
<gene>
    <name evidence="4" type="ORF">Cs308_0700</name>
</gene>
<proteinExistence type="predicted"/>
<keyword evidence="1" id="KW-0813">Transport</keyword>
<dbReference type="AlphaFoldDB" id="A0A1A9HV44"/>
<evidence type="ECO:0000256" key="1">
    <source>
        <dbReference type="ARBA" id="ARBA00022781"/>
    </source>
</evidence>
<dbReference type="NCBIfam" id="NF002170">
    <property type="entry name" value="PRK01005.1"/>
    <property type="match status" value="1"/>
</dbReference>
<evidence type="ECO:0000256" key="3">
    <source>
        <dbReference type="SAM" id="Coils"/>
    </source>
</evidence>
<evidence type="ECO:0000313" key="5">
    <source>
        <dbReference type="Proteomes" id="UP000078162"/>
    </source>
</evidence>
<name>A0A1A9HV44_9CHLA</name>
<dbReference type="Pfam" id="PF06188">
    <property type="entry name" value="HrpE"/>
    <property type="match status" value="1"/>
</dbReference>
<dbReference type="Proteomes" id="UP000078162">
    <property type="component" value="Chromosome"/>
</dbReference>
<organism evidence="4 5">
    <name type="scientific">Candidatus Chlamydia sanziniae</name>
    <dbReference type="NCBI Taxonomy" id="1806891"/>
    <lineage>
        <taxon>Bacteria</taxon>
        <taxon>Pseudomonadati</taxon>
        <taxon>Chlamydiota</taxon>
        <taxon>Chlamydiia</taxon>
        <taxon>Chlamydiales</taxon>
        <taxon>Chlamydiaceae</taxon>
        <taxon>Chlamydia/Chlamydophila group</taxon>
        <taxon>Chlamydia</taxon>
    </lineage>
</organism>
<keyword evidence="2" id="KW-0066">ATP synthesis</keyword>
<sequence length="208" mass="23072">MTNLSADDKLKHICDTLRLETLKPAEEEASAVVQSAKEQAKRIIQEAQDQAKSILATAKETANQKIKQGEATLSQAGKRSLEALKQAVEHKIFKESLAEWLEHITTDPEVVAKLITALVQTVENQGIMGNLMASIGKQVNPRAVNELLGKAITTKLRKKGIVAGSFVGGVQLKIEEKNWVLDLSSDTLLDLFMRYLQKDFREMIFQDS</sequence>
<accession>A0A1A9HV44</accession>
<dbReference type="STRING" id="1806891.Cs308_0700"/>
<keyword evidence="3" id="KW-0175">Coiled coil</keyword>
<dbReference type="GO" id="GO:0006754">
    <property type="term" value="P:ATP biosynthetic process"/>
    <property type="evidence" value="ECO:0007669"/>
    <property type="project" value="UniProtKB-KW"/>
</dbReference>
<dbReference type="PATRIC" id="fig|1806891.3.peg.692"/>
<dbReference type="InterPro" id="IPR009335">
    <property type="entry name" value="T3SS_HrpE/ATPase_suE"/>
</dbReference>
<evidence type="ECO:0000313" key="4">
    <source>
        <dbReference type="EMBL" id="ANH78870.1"/>
    </source>
</evidence>
<feature type="coiled-coil region" evidence="3">
    <location>
        <begin position="26"/>
        <end position="64"/>
    </location>
</feature>
<keyword evidence="5" id="KW-1185">Reference proteome</keyword>
<dbReference type="Gene3D" id="1.20.5.2950">
    <property type="match status" value="1"/>
</dbReference>
<evidence type="ECO:0000256" key="2">
    <source>
        <dbReference type="ARBA" id="ARBA00023310"/>
    </source>
</evidence>
<dbReference type="RefSeq" id="WP_066482564.1">
    <property type="nucleotide sequence ID" value="NZ_CP014639.1"/>
</dbReference>
<protein>
    <submittedName>
        <fullName evidence="4">V-type ATP synthase subunit E</fullName>
    </submittedName>
</protein>
<dbReference type="KEGG" id="csaz:Cs308_0700"/>
<reference evidence="5" key="1">
    <citation type="submission" date="2016-03" db="EMBL/GenBank/DDBJ databases">
        <title>Culture-independent genomics supports pathogen discovery for uncultivable bacteria within the genus Chlamydia.</title>
        <authorList>
            <person name="Taylor-Brown A."/>
            <person name="Bachmann N.L."/>
            <person name="Borel N."/>
            <person name="Polkinghorne A."/>
        </authorList>
    </citation>
    <scope>NUCLEOTIDE SEQUENCE [LARGE SCALE GENOMIC DNA]</scope>
    <source>
        <strain evidence="5">2742-308</strain>
    </source>
</reference>